<name>A0A6J6VMH3_9ZZZZ</name>
<reference evidence="1" key="1">
    <citation type="submission" date="2020-05" db="EMBL/GenBank/DDBJ databases">
        <authorList>
            <person name="Chiriac C."/>
            <person name="Salcher M."/>
            <person name="Ghai R."/>
            <person name="Kavagutti S V."/>
        </authorList>
    </citation>
    <scope>NUCLEOTIDE SEQUENCE</scope>
</reference>
<sequence length="70" mass="7529">MAASAAVIGVMTNRFVLTMFMPITSSINEVVSAPGSTRVDLVPPCWRRTSLVFSLCNWCSSFSTAKSIAL</sequence>
<organism evidence="1">
    <name type="scientific">freshwater metagenome</name>
    <dbReference type="NCBI Taxonomy" id="449393"/>
    <lineage>
        <taxon>unclassified sequences</taxon>
        <taxon>metagenomes</taxon>
        <taxon>ecological metagenomes</taxon>
    </lineage>
</organism>
<proteinExistence type="predicted"/>
<dbReference type="AlphaFoldDB" id="A0A6J6VMH3"/>
<gene>
    <name evidence="1" type="ORF">UFOPK2754_03150</name>
</gene>
<evidence type="ECO:0000313" key="1">
    <source>
        <dbReference type="EMBL" id="CAB4772145.1"/>
    </source>
</evidence>
<protein>
    <submittedName>
        <fullName evidence="1">Unannotated protein</fullName>
    </submittedName>
</protein>
<accession>A0A6J6VMH3</accession>
<dbReference type="EMBL" id="CAEZYR010000190">
    <property type="protein sequence ID" value="CAB4772145.1"/>
    <property type="molecule type" value="Genomic_DNA"/>
</dbReference>